<reference evidence="1" key="1">
    <citation type="submission" date="2023-10" db="EMBL/GenBank/DDBJ databases">
        <title>Genome assembly of Pristionchus species.</title>
        <authorList>
            <person name="Yoshida K."/>
            <person name="Sommer R.J."/>
        </authorList>
    </citation>
    <scope>NUCLEOTIDE SEQUENCE</scope>
    <source>
        <strain evidence="1">RS0144</strain>
    </source>
</reference>
<keyword evidence="2" id="KW-1185">Reference proteome</keyword>
<feature type="non-terminal residue" evidence="1">
    <location>
        <position position="158"/>
    </location>
</feature>
<feature type="non-terminal residue" evidence="1">
    <location>
        <position position="1"/>
    </location>
</feature>
<evidence type="ECO:0000313" key="2">
    <source>
        <dbReference type="Proteomes" id="UP001432027"/>
    </source>
</evidence>
<evidence type="ECO:0000313" key="1">
    <source>
        <dbReference type="EMBL" id="GMS93329.1"/>
    </source>
</evidence>
<organism evidence="1 2">
    <name type="scientific">Pristionchus entomophagus</name>
    <dbReference type="NCBI Taxonomy" id="358040"/>
    <lineage>
        <taxon>Eukaryota</taxon>
        <taxon>Metazoa</taxon>
        <taxon>Ecdysozoa</taxon>
        <taxon>Nematoda</taxon>
        <taxon>Chromadorea</taxon>
        <taxon>Rhabditida</taxon>
        <taxon>Rhabditina</taxon>
        <taxon>Diplogasteromorpha</taxon>
        <taxon>Diplogasteroidea</taxon>
        <taxon>Neodiplogasteridae</taxon>
        <taxon>Pristionchus</taxon>
    </lineage>
</organism>
<gene>
    <name evidence="1" type="ORF">PENTCL1PPCAC_15504</name>
</gene>
<proteinExistence type="predicted"/>
<dbReference type="Proteomes" id="UP001432027">
    <property type="component" value="Unassembled WGS sequence"/>
</dbReference>
<protein>
    <submittedName>
        <fullName evidence="1">Uncharacterized protein</fullName>
    </submittedName>
</protein>
<sequence length="158" mass="16663">LSIVVGPPEGVCRDAAPVDSDNVRPVIIVRVNSDLDAHGFALRDHIEDELLICSLVRSPVIDLDVEPERAELGARVVQRVYGVDDLLLGGGAAGGVAWEQVRVDRALACGIGVLDVLDASVVNSAVALTNATDVEPVAVALKALEARRRDALNDGDRQ</sequence>
<name>A0AAV5TFN3_9BILA</name>
<dbReference type="AlphaFoldDB" id="A0AAV5TFN3"/>
<dbReference type="EMBL" id="BTSX01000004">
    <property type="protein sequence ID" value="GMS93329.1"/>
    <property type="molecule type" value="Genomic_DNA"/>
</dbReference>
<comment type="caution">
    <text evidence="1">The sequence shown here is derived from an EMBL/GenBank/DDBJ whole genome shotgun (WGS) entry which is preliminary data.</text>
</comment>
<accession>A0AAV5TFN3</accession>